<gene>
    <name evidence="2" type="ORF">GEMMAAP_03985</name>
</gene>
<dbReference type="SUPFAM" id="SSF53756">
    <property type="entry name" value="UDP-Glycosyltransferase/glycogen phosphorylase"/>
    <property type="match status" value="1"/>
</dbReference>
<keyword evidence="3" id="KW-1185">Reference proteome</keyword>
<dbReference type="GO" id="GO:0016757">
    <property type="term" value="F:glycosyltransferase activity"/>
    <property type="evidence" value="ECO:0007669"/>
    <property type="project" value="InterPro"/>
</dbReference>
<feature type="domain" description="Glycosyl transferase family 1" evidence="1">
    <location>
        <begin position="67"/>
        <end position="132"/>
    </location>
</feature>
<reference evidence="2 3" key="2">
    <citation type="journal article" date="2016" name="Environ. Microbiol. Rep.">
        <title>Metagenomic evidence for the presence of phototrophic Gemmatimonadetes bacteria in diverse environments.</title>
        <authorList>
            <person name="Zeng Y."/>
            <person name="Baumbach J."/>
            <person name="Barbosa E.G."/>
            <person name="Azevedo V."/>
            <person name="Zhang C."/>
            <person name="Koblizek M."/>
        </authorList>
    </citation>
    <scope>NUCLEOTIDE SEQUENCE [LARGE SCALE GENOMIC DNA]</scope>
    <source>
        <strain evidence="2 3">AP64</strain>
    </source>
</reference>
<dbReference type="KEGG" id="gph:GEMMAAP_03985"/>
<dbReference type="EMBL" id="CP011454">
    <property type="protein sequence ID" value="AMW04226.1"/>
    <property type="molecule type" value="Genomic_DNA"/>
</dbReference>
<reference evidence="2 3" key="1">
    <citation type="journal article" date="2014" name="Proc. Natl. Acad. Sci. U.S.A.">
        <title>Functional type 2 photosynthetic reaction centers found in the rare bacterial phylum Gemmatimonadetes.</title>
        <authorList>
            <person name="Zeng Y."/>
            <person name="Feng F."/>
            <person name="Medova H."/>
            <person name="Dean J."/>
            <person name="Koblizek M."/>
        </authorList>
    </citation>
    <scope>NUCLEOTIDE SEQUENCE [LARGE SCALE GENOMIC DNA]</scope>
    <source>
        <strain evidence="2 3">AP64</strain>
    </source>
</reference>
<dbReference type="InterPro" id="IPR001296">
    <property type="entry name" value="Glyco_trans_1"/>
</dbReference>
<dbReference type="Gene3D" id="3.40.50.2000">
    <property type="entry name" value="Glycogen Phosphorylase B"/>
    <property type="match status" value="1"/>
</dbReference>
<dbReference type="Pfam" id="PF00534">
    <property type="entry name" value="Glycos_transf_1"/>
    <property type="match status" value="1"/>
</dbReference>
<evidence type="ECO:0000259" key="1">
    <source>
        <dbReference type="Pfam" id="PF00534"/>
    </source>
</evidence>
<accession>A0A143BGQ6</accession>
<evidence type="ECO:0000313" key="2">
    <source>
        <dbReference type="EMBL" id="AMW04226.1"/>
    </source>
</evidence>
<protein>
    <recommendedName>
        <fullName evidence="1">Glycosyl transferase family 1 domain-containing protein</fullName>
    </recommendedName>
</protein>
<evidence type="ECO:0000313" key="3">
    <source>
        <dbReference type="Proteomes" id="UP000076404"/>
    </source>
</evidence>
<sequence>MRSRHGALRISLLGEASALQATRLHAAALDLSGCVQVVPLDTLLHHAFRGPHPQASVAWIAAGGDAGALGTLAAMQQGMPVVVPQEAAYAELVTPGVTGFRVPADSSVTVVAEVARVLSDASAQRAMGEAAAVRAARDYAWDRFVDTAATLLAQAGGVAGTRVTRRPSLTPA</sequence>
<organism evidence="2 3">
    <name type="scientific">Gemmatimonas phototrophica</name>
    <dbReference type="NCBI Taxonomy" id="1379270"/>
    <lineage>
        <taxon>Bacteria</taxon>
        <taxon>Pseudomonadati</taxon>
        <taxon>Gemmatimonadota</taxon>
        <taxon>Gemmatimonadia</taxon>
        <taxon>Gemmatimonadales</taxon>
        <taxon>Gemmatimonadaceae</taxon>
        <taxon>Gemmatimonas</taxon>
    </lineage>
</organism>
<proteinExistence type="predicted"/>
<name>A0A143BGQ6_9BACT</name>
<dbReference type="AlphaFoldDB" id="A0A143BGQ6"/>
<dbReference type="Proteomes" id="UP000076404">
    <property type="component" value="Chromosome"/>
</dbReference>
<dbReference type="STRING" id="1379270.GEMMAAP_03985"/>
<dbReference type="eggNOG" id="ENOG5032BX5">
    <property type="taxonomic scope" value="Bacteria"/>
</dbReference>